<dbReference type="EMBL" id="JAFMOY010000112">
    <property type="protein sequence ID" value="MBU9844365.1"/>
    <property type="molecule type" value="Genomic_DNA"/>
</dbReference>
<evidence type="ECO:0000313" key="1">
    <source>
        <dbReference type="EMBL" id="MBU9844365.1"/>
    </source>
</evidence>
<gene>
    <name evidence="1" type="ORF">J1784_04965</name>
</gene>
<accession>A0ABS6LC92</accession>
<comment type="caution">
    <text evidence="1">The sequence shown here is derived from an EMBL/GenBank/DDBJ whole genome shotgun (WGS) entry which is preliminary data.</text>
</comment>
<reference evidence="1 2" key="1">
    <citation type="submission" date="2021-03" db="EMBL/GenBank/DDBJ databases">
        <title>Five novel Rahnella species.</title>
        <authorList>
            <person name="Brady C."/>
            <person name="Asselin J."/>
            <person name="Beer S."/>
            <person name="Bruberg M.B."/>
            <person name="Crampton B."/>
            <person name="Venter S."/>
            <person name="Arnold D."/>
            <person name="Denman S."/>
        </authorList>
    </citation>
    <scope>NUCLEOTIDE SEQUENCE [LARGE SCALE GENOMIC DNA]</scope>
    <source>
        <strain evidence="1 2">FRB 231</strain>
    </source>
</reference>
<name>A0ABS6LC92_9GAMM</name>
<keyword evidence="2" id="KW-1185">Reference proteome</keyword>
<protein>
    <submittedName>
        <fullName evidence="1">Uncharacterized protein</fullName>
    </submittedName>
</protein>
<evidence type="ECO:0000313" key="2">
    <source>
        <dbReference type="Proteomes" id="UP000739284"/>
    </source>
</evidence>
<organism evidence="1 2">
    <name type="scientific">Rahnella ecdela</name>
    <dbReference type="NCBI Taxonomy" id="2816250"/>
    <lineage>
        <taxon>Bacteria</taxon>
        <taxon>Pseudomonadati</taxon>
        <taxon>Pseudomonadota</taxon>
        <taxon>Gammaproteobacteria</taxon>
        <taxon>Enterobacterales</taxon>
        <taxon>Yersiniaceae</taxon>
        <taxon>Rahnella</taxon>
    </lineage>
</organism>
<proteinExistence type="predicted"/>
<dbReference type="Proteomes" id="UP000739284">
    <property type="component" value="Unassembled WGS sequence"/>
</dbReference>
<sequence>MKLLKDEEAFRTWMTEDYFNCHGDIPPAFEAGELEGEIIRQMPENYPCLVFVLEDVINKEPEVLRFVTDEQVREWAKIMGIIA</sequence>
<dbReference type="RefSeq" id="WP_120509643.1">
    <property type="nucleotide sequence ID" value="NZ_JAFMOY010000112.1"/>
</dbReference>